<dbReference type="GO" id="GO:0008270">
    <property type="term" value="F:zinc ion binding"/>
    <property type="evidence" value="ECO:0007669"/>
    <property type="project" value="UniProtKB-KW"/>
</dbReference>
<dbReference type="OrthoDB" id="5378265at2759"/>
<name>A0A8X8BZK1_POPTO</name>
<feature type="domain" description="CCHC-type" evidence="3">
    <location>
        <begin position="266"/>
        <end position="281"/>
    </location>
</feature>
<comment type="caution">
    <text evidence="4">The sequence shown here is derived from an EMBL/GenBank/DDBJ whole genome shotgun (WGS) entry which is preliminary data.</text>
</comment>
<keyword evidence="1" id="KW-0479">Metal-binding</keyword>
<organism evidence="4 5">
    <name type="scientific">Populus tomentosa</name>
    <name type="common">Chinese white poplar</name>
    <dbReference type="NCBI Taxonomy" id="118781"/>
    <lineage>
        <taxon>Eukaryota</taxon>
        <taxon>Viridiplantae</taxon>
        <taxon>Streptophyta</taxon>
        <taxon>Embryophyta</taxon>
        <taxon>Tracheophyta</taxon>
        <taxon>Spermatophyta</taxon>
        <taxon>Magnoliopsida</taxon>
        <taxon>eudicotyledons</taxon>
        <taxon>Gunneridae</taxon>
        <taxon>Pentapetalae</taxon>
        <taxon>rosids</taxon>
        <taxon>fabids</taxon>
        <taxon>Malpighiales</taxon>
        <taxon>Salicaceae</taxon>
        <taxon>Saliceae</taxon>
        <taxon>Populus</taxon>
    </lineage>
</organism>
<dbReference type="Pfam" id="PF02458">
    <property type="entry name" value="Transferase"/>
    <property type="match status" value="1"/>
</dbReference>
<protein>
    <recommendedName>
        <fullName evidence="3">CCHC-type domain-containing protein</fullName>
    </recommendedName>
</protein>
<dbReference type="InterPro" id="IPR057670">
    <property type="entry name" value="SH3_retrovirus"/>
</dbReference>
<evidence type="ECO:0000313" key="4">
    <source>
        <dbReference type="EMBL" id="KAG6742761.1"/>
    </source>
</evidence>
<accession>A0A8X8BZK1</accession>
<dbReference type="PANTHER" id="PTHR35317">
    <property type="entry name" value="OS04G0629600 PROTEIN"/>
    <property type="match status" value="1"/>
</dbReference>
<dbReference type="PANTHER" id="PTHR35317:SF44">
    <property type="entry name" value="RNA-DIRECTED DNA POLYMERASE"/>
    <property type="match status" value="1"/>
</dbReference>
<proteinExistence type="predicted"/>
<dbReference type="PROSITE" id="PS50158">
    <property type="entry name" value="ZF_CCHC"/>
    <property type="match status" value="1"/>
</dbReference>
<dbReference type="Pfam" id="PF14223">
    <property type="entry name" value="Retrotran_gag_2"/>
    <property type="match status" value="1"/>
</dbReference>
<evidence type="ECO:0000313" key="5">
    <source>
        <dbReference type="Proteomes" id="UP000886885"/>
    </source>
</evidence>
<dbReference type="Pfam" id="PF25597">
    <property type="entry name" value="SH3_retrovirus"/>
    <property type="match status" value="1"/>
</dbReference>
<sequence length="889" mass="100950">MGDNTTPPQPKEVIPSSIQCPMLNSTNYAVWAMRMRVLLRIHKVWETIEPGSKESHKNDVAIGLLFQSIPETLILQVGEQDSPKEIWESIKTRNLGADRVKEARLQTLMSEFERIKMKDTDTIDNFAGKLSELASKSTSLGQKIEEPKLVKKFLNSLPRSKYIQIIASLEQVLDLNKTGFEDIIGRLKAYEERILNEENHGETQGKLLYANSEQQSFTASRGRGRGRGYRGHRGRGRGRFNPQERTTTQGDQNQTREKKDRSKVICYRCDRPGHFASTCPERTQRIQEANKVETEEADPALYMHEVVFLNEENVIPKKYETNEGEGGVWYLDNGASNHMTGNKTYFLELNENIKGKVKFGDGSCVEIGGKGSILFQSKTEEQKLVVDIYYIPVLKSNILSLGQATEAGCDVRMRQNYLTLHDPSGRLLVKVIRSANRLYKITYSKIEATNLKKLDDRSKTLVHLGIEPGSKAYRLYNPTTRKIVVSRDVVFDEKTRWSWNESRDEPRRDPGMFYMRWGEVVDAGEGPTVIANDQHQDHDKTGSNELNDLEHHNHEHEDDNNTDEDSHSNHDNESNVHHQQTEQPLRKSTRQVSQPRYLDDYVLQASVECAVFVEAEANCAMEEIGDITKPDPKTLWKLVYDIPDAKNILDMPPLVAQVTTFKCGGFVLGLCMNHCMFDGIGAMEFVNSWGETARGLPLCVPPFIDRSILKARNPPKIEYLHQEFAEIEDKSSTIDLYKDETNYSSFYFDSDMLENIKMKAMEDGGELLDKPLSHAVGLVKEAIKMANFLHYRFWMSRASSIRASGITREGSHPVPISWQRKKKHKCASGFASFGHEDLPRTDADLEINSRLSVMSIGTCIGNIFRFIADGFGFVIQTEELGHSVIGHVK</sequence>
<evidence type="ECO:0000256" key="2">
    <source>
        <dbReference type="SAM" id="MobiDB-lite"/>
    </source>
</evidence>
<reference evidence="4" key="1">
    <citation type="journal article" date="2020" name="bioRxiv">
        <title>Hybrid origin of Populus tomentosa Carr. identified through genome sequencing and phylogenomic analysis.</title>
        <authorList>
            <person name="An X."/>
            <person name="Gao K."/>
            <person name="Chen Z."/>
            <person name="Li J."/>
            <person name="Yang X."/>
            <person name="Yang X."/>
            <person name="Zhou J."/>
            <person name="Guo T."/>
            <person name="Zhao T."/>
            <person name="Huang S."/>
            <person name="Miao D."/>
            <person name="Khan W.U."/>
            <person name="Rao P."/>
            <person name="Ye M."/>
            <person name="Lei B."/>
            <person name="Liao W."/>
            <person name="Wang J."/>
            <person name="Ji L."/>
            <person name="Li Y."/>
            <person name="Guo B."/>
            <person name="Mustafa N.S."/>
            <person name="Li S."/>
            <person name="Yun Q."/>
            <person name="Keller S.R."/>
            <person name="Mao J."/>
            <person name="Zhang R."/>
            <person name="Strauss S.H."/>
        </authorList>
    </citation>
    <scope>NUCLEOTIDE SEQUENCE</scope>
    <source>
        <strain evidence="4">GM15</strain>
        <tissue evidence="4">Leaf</tissue>
    </source>
</reference>
<dbReference type="InterPro" id="IPR001878">
    <property type="entry name" value="Znf_CCHC"/>
</dbReference>
<dbReference type="InterPro" id="IPR054722">
    <property type="entry name" value="PolX-like_BBD"/>
</dbReference>
<dbReference type="Pfam" id="PF13961">
    <property type="entry name" value="DUF4219"/>
    <property type="match status" value="1"/>
</dbReference>
<gene>
    <name evidence="4" type="ORF">POTOM_053700</name>
</gene>
<feature type="compositionally biased region" description="Basic and acidic residues" evidence="2">
    <location>
        <begin position="534"/>
        <end position="580"/>
    </location>
</feature>
<dbReference type="AlphaFoldDB" id="A0A8X8BZK1"/>
<feature type="region of interest" description="Disordered" evidence="2">
    <location>
        <begin position="214"/>
        <end position="261"/>
    </location>
</feature>
<dbReference type="SMART" id="SM00343">
    <property type="entry name" value="ZnF_C2HC"/>
    <property type="match status" value="1"/>
</dbReference>
<feature type="compositionally biased region" description="Polar residues" evidence="2">
    <location>
        <begin position="243"/>
        <end position="253"/>
    </location>
</feature>
<dbReference type="GO" id="GO:0003676">
    <property type="term" value="F:nucleic acid binding"/>
    <property type="evidence" value="ECO:0007669"/>
    <property type="project" value="InterPro"/>
</dbReference>
<dbReference type="Proteomes" id="UP000886885">
    <property type="component" value="Chromosome 17A"/>
</dbReference>
<feature type="compositionally biased region" description="Basic residues" evidence="2">
    <location>
        <begin position="222"/>
        <end position="238"/>
    </location>
</feature>
<keyword evidence="1" id="KW-0862">Zinc</keyword>
<evidence type="ECO:0000256" key="1">
    <source>
        <dbReference type="PROSITE-ProRule" id="PRU00047"/>
    </source>
</evidence>
<dbReference type="EMBL" id="JAAWWB010000033">
    <property type="protein sequence ID" value="KAG6742761.1"/>
    <property type="molecule type" value="Genomic_DNA"/>
</dbReference>
<feature type="region of interest" description="Disordered" evidence="2">
    <location>
        <begin position="529"/>
        <end position="592"/>
    </location>
</feature>
<keyword evidence="1" id="KW-0863">Zinc-finger</keyword>
<dbReference type="InterPro" id="IPR025314">
    <property type="entry name" value="DUF4219"/>
</dbReference>
<keyword evidence="5" id="KW-1185">Reference proteome</keyword>
<dbReference type="Pfam" id="PF00098">
    <property type="entry name" value="zf-CCHC"/>
    <property type="match status" value="1"/>
</dbReference>
<dbReference type="Pfam" id="PF22936">
    <property type="entry name" value="Pol_BBD"/>
    <property type="match status" value="1"/>
</dbReference>
<evidence type="ECO:0000259" key="3">
    <source>
        <dbReference type="PROSITE" id="PS50158"/>
    </source>
</evidence>